<dbReference type="Proteomes" id="UP000576209">
    <property type="component" value="Unassembled WGS sequence"/>
</dbReference>
<dbReference type="InterPro" id="IPR023393">
    <property type="entry name" value="START-like_dom_sf"/>
</dbReference>
<dbReference type="AlphaFoldDB" id="A0A840EGL4"/>
<protein>
    <submittedName>
        <fullName evidence="2">Uncharacterized protein YndB with AHSA1/START domain</fullName>
    </submittedName>
</protein>
<keyword evidence="3" id="KW-1185">Reference proteome</keyword>
<evidence type="ECO:0000313" key="3">
    <source>
        <dbReference type="Proteomes" id="UP000576209"/>
    </source>
</evidence>
<dbReference type="InterPro" id="IPR045736">
    <property type="entry name" value="START_2"/>
</dbReference>
<dbReference type="Gene3D" id="3.30.530.20">
    <property type="match status" value="1"/>
</dbReference>
<name>A0A840EGL4_9BACT</name>
<dbReference type="EMBL" id="JACIFF010000011">
    <property type="protein sequence ID" value="MBB4081028.1"/>
    <property type="molecule type" value="Genomic_DNA"/>
</dbReference>
<gene>
    <name evidence="2" type="ORF">GGR28_003669</name>
</gene>
<sequence>MERVKFTSEFIFRASPNIVYQFLTDPACLTRWFCDEVDINDSTYTFVWSGSPEGAELIEDSEGDMVRFAWEEAEDEDEYLEFNITKSPVTGETIVYVTDFADDDEVEDQKALWETQLTRMRAEMGG</sequence>
<evidence type="ECO:0000313" key="2">
    <source>
        <dbReference type="EMBL" id="MBB4081028.1"/>
    </source>
</evidence>
<organism evidence="2 3">
    <name type="scientific">Neolewinella aquimaris</name>
    <dbReference type="NCBI Taxonomy" id="1835722"/>
    <lineage>
        <taxon>Bacteria</taxon>
        <taxon>Pseudomonadati</taxon>
        <taxon>Bacteroidota</taxon>
        <taxon>Saprospiria</taxon>
        <taxon>Saprospirales</taxon>
        <taxon>Lewinellaceae</taxon>
        <taxon>Neolewinella</taxon>
    </lineage>
</organism>
<evidence type="ECO:0000259" key="1">
    <source>
        <dbReference type="Pfam" id="PF19569"/>
    </source>
</evidence>
<proteinExistence type="predicted"/>
<dbReference type="RefSeq" id="WP_183497255.1">
    <property type="nucleotide sequence ID" value="NZ_JACIFF010000011.1"/>
</dbReference>
<dbReference type="Pfam" id="PF19569">
    <property type="entry name" value="START_2"/>
    <property type="match status" value="1"/>
</dbReference>
<dbReference type="SUPFAM" id="SSF55961">
    <property type="entry name" value="Bet v1-like"/>
    <property type="match status" value="1"/>
</dbReference>
<accession>A0A840EGL4</accession>
<reference evidence="2 3" key="1">
    <citation type="submission" date="2020-08" db="EMBL/GenBank/DDBJ databases">
        <title>Genomic Encyclopedia of Type Strains, Phase IV (KMG-IV): sequencing the most valuable type-strain genomes for metagenomic binning, comparative biology and taxonomic classification.</title>
        <authorList>
            <person name="Goeker M."/>
        </authorList>
    </citation>
    <scope>NUCLEOTIDE SEQUENCE [LARGE SCALE GENOMIC DNA]</scope>
    <source>
        <strain evidence="2 3">DSM 105137</strain>
    </source>
</reference>
<feature type="domain" description="START-like" evidence="1">
    <location>
        <begin position="2"/>
        <end position="125"/>
    </location>
</feature>
<comment type="caution">
    <text evidence="2">The sequence shown here is derived from an EMBL/GenBank/DDBJ whole genome shotgun (WGS) entry which is preliminary data.</text>
</comment>